<comment type="caution">
    <text evidence="1">The sequence shown here is derived from an EMBL/GenBank/DDBJ whole genome shotgun (WGS) entry which is preliminary data.</text>
</comment>
<reference evidence="1 2" key="1">
    <citation type="journal article" date="2023" name="IMA Fungus">
        <title>Comparative genomic study of the Penicillium genus elucidates a diverse pangenome and 15 lateral gene transfer events.</title>
        <authorList>
            <person name="Petersen C."/>
            <person name="Sorensen T."/>
            <person name="Nielsen M.R."/>
            <person name="Sondergaard T.E."/>
            <person name="Sorensen J.L."/>
            <person name="Fitzpatrick D.A."/>
            <person name="Frisvad J.C."/>
            <person name="Nielsen K.L."/>
        </authorList>
    </citation>
    <scope>NUCLEOTIDE SEQUENCE [LARGE SCALE GENOMIC DNA]</scope>
    <source>
        <strain evidence="1 2">IBT 35679</strain>
    </source>
</reference>
<protein>
    <submittedName>
        <fullName evidence="1">Uncharacterized protein</fullName>
    </submittedName>
</protein>
<organism evidence="1 2">
    <name type="scientific">Penicillium frequentans</name>
    <dbReference type="NCBI Taxonomy" id="3151616"/>
    <lineage>
        <taxon>Eukaryota</taxon>
        <taxon>Fungi</taxon>
        <taxon>Dikarya</taxon>
        <taxon>Ascomycota</taxon>
        <taxon>Pezizomycotina</taxon>
        <taxon>Eurotiomycetes</taxon>
        <taxon>Eurotiomycetidae</taxon>
        <taxon>Eurotiales</taxon>
        <taxon>Aspergillaceae</taxon>
        <taxon>Penicillium</taxon>
    </lineage>
</organism>
<proteinExistence type="predicted"/>
<dbReference type="Proteomes" id="UP001220324">
    <property type="component" value="Unassembled WGS sequence"/>
</dbReference>
<name>A0AAD6D0B3_9EURO</name>
<dbReference type="AlphaFoldDB" id="A0AAD6D0B3"/>
<evidence type="ECO:0000313" key="2">
    <source>
        <dbReference type="Proteomes" id="UP001220324"/>
    </source>
</evidence>
<keyword evidence="2" id="KW-1185">Reference proteome</keyword>
<sequence>MTNGMNSLIVLLLGRKKIQKNESCPSTSLKWTPHIDEAIPSTLPSQYNQYQSADSKLMQQLEETRDHHSPIRVMEAYENGAFPYAQIILAQDGS</sequence>
<gene>
    <name evidence="1" type="ORF">N7494_004267</name>
</gene>
<evidence type="ECO:0000313" key="1">
    <source>
        <dbReference type="EMBL" id="KAJ5546682.1"/>
    </source>
</evidence>
<accession>A0AAD6D0B3</accession>
<dbReference type="EMBL" id="JAQIZZ010000003">
    <property type="protein sequence ID" value="KAJ5546682.1"/>
    <property type="molecule type" value="Genomic_DNA"/>
</dbReference>